<keyword evidence="4" id="KW-1185">Reference proteome</keyword>
<dbReference type="AlphaFoldDB" id="A0A939PW20"/>
<dbReference type="GO" id="GO:0016020">
    <property type="term" value="C:membrane"/>
    <property type="evidence" value="ECO:0007669"/>
    <property type="project" value="UniProtKB-SubCell"/>
</dbReference>
<evidence type="ECO:0000313" key="3">
    <source>
        <dbReference type="EMBL" id="MBO2455881.1"/>
    </source>
</evidence>
<evidence type="ECO:0000256" key="2">
    <source>
        <dbReference type="ARBA" id="ARBA00023136"/>
    </source>
</evidence>
<evidence type="ECO:0000256" key="1">
    <source>
        <dbReference type="ARBA" id="ARBA00004370"/>
    </source>
</evidence>
<dbReference type="RefSeq" id="WP_208264122.1">
    <property type="nucleotide sequence ID" value="NZ_JAGEOJ010000046.1"/>
</dbReference>
<evidence type="ECO:0008006" key="5">
    <source>
        <dbReference type="Google" id="ProtNLM"/>
    </source>
</evidence>
<dbReference type="EMBL" id="JAGEOJ010000046">
    <property type="protein sequence ID" value="MBO2455881.1"/>
    <property type="molecule type" value="Genomic_DNA"/>
</dbReference>
<name>A0A939PW20_9ACTN</name>
<gene>
    <name evidence="3" type="ORF">J4573_53020</name>
</gene>
<comment type="caution">
    <text evidence="3">The sequence shown here is derived from an EMBL/GenBank/DDBJ whole genome shotgun (WGS) entry which is preliminary data.</text>
</comment>
<accession>A0A939PW20</accession>
<keyword evidence="2" id="KW-0472">Membrane</keyword>
<organism evidence="3 4">
    <name type="scientific">Actinomadura barringtoniae</name>
    <dbReference type="NCBI Taxonomy" id="1427535"/>
    <lineage>
        <taxon>Bacteria</taxon>
        <taxon>Bacillati</taxon>
        <taxon>Actinomycetota</taxon>
        <taxon>Actinomycetes</taxon>
        <taxon>Streptosporangiales</taxon>
        <taxon>Thermomonosporaceae</taxon>
        <taxon>Actinomadura</taxon>
    </lineage>
</organism>
<evidence type="ECO:0000313" key="4">
    <source>
        <dbReference type="Proteomes" id="UP000669179"/>
    </source>
</evidence>
<reference evidence="3" key="1">
    <citation type="submission" date="2021-03" db="EMBL/GenBank/DDBJ databases">
        <authorList>
            <person name="Kanchanasin P."/>
            <person name="Saeng-In P."/>
            <person name="Phongsopitanun W."/>
            <person name="Yuki M."/>
            <person name="Kudo T."/>
            <person name="Ohkuma M."/>
            <person name="Tanasupawat S."/>
        </authorList>
    </citation>
    <scope>NUCLEOTIDE SEQUENCE</scope>
    <source>
        <strain evidence="3">GKU 128</strain>
    </source>
</reference>
<proteinExistence type="predicted"/>
<sequence>MNMEIRLPAVLATATVLLGGLAVWSHQQANELRDTPVARNVALTDNARTSQVKGEVTDVVNTVFSYNYADTSKTDAAARTRLTGKAVQQYDGMFAEVRKQGPGQKLVLTTTVTEGAVKMLQGDRARLLLFADQRSTRGSDGKSSYAGAMLAVDAVRRAGHWRIAAIDTLSGTASKP</sequence>
<protein>
    <recommendedName>
        <fullName evidence="5">Mce-associated membrane protein</fullName>
    </recommendedName>
</protein>
<dbReference type="PANTHER" id="PTHR37042:SF4">
    <property type="entry name" value="OUTER MEMBRANE PROTEIN RV1973"/>
    <property type="match status" value="1"/>
</dbReference>
<comment type="subcellular location">
    <subcellularLocation>
        <location evidence="1">Membrane</location>
    </subcellularLocation>
</comment>
<dbReference type="PANTHER" id="PTHR37042">
    <property type="entry name" value="OUTER MEMBRANE PROTEIN RV1973"/>
    <property type="match status" value="1"/>
</dbReference>
<dbReference type="Proteomes" id="UP000669179">
    <property type="component" value="Unassembled WGS sequence"/>
</dbReference>